<reference evidence="1 2" key="1">
    <citation type="submission" date="2023-01" db="EMBL/GenBank/DDBJ databases">
        <authorList>
            <person name="Whitehead M."/>
        </authorList>
    </citation>
    <scope>NUCLEOTIDE SEQUENCE [LARGE SCALE GENOMIC DNA]</scope>
</reference>
<name>A0AAV0X795_9HEMI</name>
<keyword evidence="2" id="KW-1185">Reference proteome</keyword>
<gene>
    <name evidence="1" type="ORF">MEUPH1_LOCUS18568</name>
</gene>
<dbReference type="EMBL" id="CARXXK010000003">
    <property type="protein sequence ID" value="CAI6363654.1"/>
    <property type="molecule type" value="Genomic_DNA"/>
</dbReference>
<dbReference type="Proteomes" id="UP001160148">
    <property type="component" value="Unassembled WGS sequence"/>
</dbReference>
<proteinExistence type="predicted"/>
<accession>A0AAV0X795</accession>
<sequence>MEFKKPKLEPIYRPTRRKTNKIIDHNIIDIEETTQTFTNLITDSANMTIGTTNQTKKPRVPWWNEKIKEAISNKNKALTSFKKNKTSENVIELQRLRAKSKFLIKNSKRESWNIYTSTINGKTSPSQVWRKIKSLKAYHVTTT</sequence>
<dbReference type="AlphaFoldDB" id="A0AAV0X795"/>
<comment type="caution">
    <text evidence="1">The sequence shown here is derived from an EMBL/GenBank/DDBJ whole genome shotgun (WGS) entry which is preliminary data.</text>
</comment>
<evidence type="ECO:0000313" key="2">
    <source>
        <dbReference type="Proteomes" id="UP001160148"/>
    </source>
</evidence>
<organism evidence="1 2">
    <name type="scientific">Macrosiphum euphorbiae</name>
    <name type="common">potato aphid</name>
    <dbReference type="NCBI Taxonomy" id="13131"/>
    <lineage>
        <taxon>Eukaryota</taxon>
        <taxon>Metazoa</taxon>
        <taxon>Ecdysozoa</taxon>
        <taxon>Arthropoda</taxon>
        <taxon>Hexapoda</taxon>
        <taxon>Insecta</taxon>
        <taxon>Pterygota</taxon>
        <taxon>Neoptera</taxon>
        <taxon>Paraneoptera</taxon>
        <taxon>Hemiptera</taxon>
        <taxon>Sternorrhyncha</taxon>
        <taxon>Aphidomorpha</taxon>
        <taxon>Aphidoidea</taxon>
        <taxon>Aphididae</taxon>
        <taxon>Macrosiphini</taxon>
        <taxon>Macrosiphum</taxon>
    </lineage>
</organism>
<evidence type="ECO:0000313" key="1">
    <source>
        <dbReference type="EMBL" id="CAI6363654.1"/>
    </source>
</evidence>
<protein>
    <submittedName>
        <fullName evidence="1">Uncharacterized protein</fullName>
    </submittedName>
</protein>